<dbReference type="Proteomes" id="UP001379533">
    <property type="component" value="Chromosome"/>
</dbReference>
<feature type="compositionally biased region" description="Low complexity" evidence="1">
    <location>
        <begin position="29"/>
        <end position="43"/>
    </location>
</feature>
<evidence type="ECO:0000256" key="2">
    <source>
        <dbReference type="SAM" id="SignalP"/>
    </source>
</evidence>
<feature type="chain" id="PRO_5047236063" description="Lipoprotein" evidence="2">
    <location>
        <begin position="20"/>
        <end position="234"/>
    </location>
</feature>
<proteinExistence type="predicted"/>
<accession>A0ABZ2KKS6</accession>
<sequence>MVLRSFLLTLLGAAVSSFALSTLSACSSNDDSSDPSPDAGNGSNTFPRTVPISLETQLDPAKKYRFGVIWAQLAGGDPDPLPEVAIDVPFDLASTSITFDAPPLPSEANFFCERSCDDEAKCPCLPASKYRIAYGAMVLVLDADQNGKIELDYAGTGGAGKDQIALFGYAAFVHSPNGNDVLPPVKDGVPLIDGAVQQGTALYRAFKKTDEFDRLTRFINGDTLEFRAKAPSVT</sequence>
<reference evidence="3 4" key="1">
    <citation type="submission" date="2021-12" db="EMBL/GenBank/DDBJ databases">
        <title>Discovery of the Pendulisporaceae a myxobacterial family with distinct sporulation behavior and unique specialized metabolism.</title>
        <authorList>
            <person name="Garcia R."/>
            <person name="Popoff A."/>
            <person name="Bader C.D."/>
            <person name="Loehr J."/>
            <person name="Walesch S."/>
            <person name="Walt C."/>
            <person name="Boldt J."/>
            <person name="Bunk B."/>
            <person name="Haeckl F.J.F.P.J."/>
            <person name="Gunesch A.P."/>
            <person name="Birkelbach J."/>
            <person name="Nuebel U."/>
            <person name="Pietschmann T."/>
            <person name="Bach T."/>
            <person name="Mueller R."/>
        </authorList>
    </citation>
    <scope>NUCLEOTIDE SEQUENCE [LARGE SCALE GENOMIC DNA]</scope>
    <source>
        <strain evidence="3 4">MSr12523</strain>
    </source>
</reference>
<feature type="signal peptide" evidence="2">
    <location>
        <begin position="1"/>
        <end position="19"/>
    </location>
</feature>
<dbReference type="EMBL" id="CP089982">
    <property type="protein sequence ID" value="WXA99252.1"/>
    <property type="molecule type" value="Genomic_DNA"/>
</dbReference>
<protein>
    <recommendedName>
        <fullName evidence="5">Lipoprotein</fullName>
    </recommendedName>
</protein>
<evidence type="ECO:0008006" key="5">
    <source>
        <dbReference type="Google" id="ProtNLM"/>
    </source>
</evidence>
<feature type="region of interest" description="Disordered" evidence="1">
    <location>
        <begin position="29"/>
        <end position="48"/>
    </location>
</feature>
<evidence type="ECO:0000313" key="3">
    <source>
        <dbReference type="EMBL" id="WXA99252.1"/>
    </source>
</evidence>
<evidence type="ECO:0000256" key="1">
    <source>
        <dbReference type="SAM" id="MobiDB-lite"/>
    </source>
</evidence>
<gene>
    <name evidence="3" type="ORF">LZC95_20815</name>
</gene>
<keyword evidence="2" id="KW-0732">Signal</keyword>
<evidence type="ECO:0000313" key="4">
    <source>
        <dbReference type="Proteomes" id="UP001379533"/>
    </source>
</evidence>
<keyword evidence="4" id="KW-1185">Reference proteome</keyword>
<dbReference type="RefSeq" id="WP_394849886.1">
    <property type="nucleotide sequence ID" value="NZ_CP089982.1"/>
</dbReference>
<name>A0ABZ2KKS6_9BACT</name>
<dbReference type="PROSITE" id="PS51257">
    <property type="entry name" value="PROKAR_LIPOPROTEIN"/>
    <property type="match status" value="1"/>
</dbReference>
<organism evidence="3 4">
    <name type="scientific">Pendulispora brunnea</name>
    <dbReference type="NCBI Taxonomy" id="2905690"/>
    <lineage>
        <taxon>Bacteria</taxon>
        <taxon>Pseudomonadati</taxon>
        <taxon>Myxococcota</taxon>
        <taxon>Myxococcia</taxon>
        <taxon>Myxococcales</taxon>
        <taxon>Sorangiineae</taxon>
        <taxon>Pendulisporaceae</taxon>
        <taxon>Pendulispora</taxon>
    </lineage>
</organism>